<dbReference type="KEGG" id="lpk:LACPI_0367"/>
<dbReference type="GO" id="GO:0046872">
    <property type="term" value="F:metal ion binding"/>
    <property type="evidence" value="ECO:0007669"/>
    <property type="project" value="UniProtKB-KW"/>
</dbReference>
<dbReference type="PANTHER" id="PTHR11669:SF0">
    <property type="entry name" value="PROTEIN STICHEL-LIKE 2"/>
    <property type="match status" value="1"/>
</dbReference>
<protein>
    <recommendedName>
        <fullName evidence="2">DNA-directed DNA polymerase</fullName>
        <ecNumber evidence="2">2.7.7.7</ecNumber>
    </recommendedName>
</protein>
<dbReference type="Gene3D" id="3.40.50.300">
    <property type="entry name" value="P-loop containing nucleotide triphosphate hydrolases"/>
    <property type="match status" value="1"/>
</dbReference>
<accession>A0A0D6DUG9</accession>
<evidence type="ECO:0000256" key="8">
    <source>
        <dbReference type="ARBA" id="ARBA00049244"/>
    </source>
</evidence>
<dbReference type="GO" id="GO:0009360">
    <property type="term" value="C:DNA polymerase III complex"/>
    <property type="evidence" value="ECO:0007669"/>
    <property type="project" value="InterPro"/>
</dbReference>
<dbReference type="SUPFAM" id="SSF48019">
    <property type="entry name" value="post-AAA+ oligomerization domain-like"/>
    <property type="match status" value="1"/>
</dbReference>
<dbReference type="FunFam" id="1.10.8.60:FF:000013">
    <property type="entry name" value="DNA polymerase III subunit gamma/tau"/>
    <property type="match status" value="1"/>
</dbReference>
<keyword evidence="6" id="KW-0067">ATP-binding</keyword>
<evidence type="ECO:0000256" key="1">
    <source>
        <dbReference type="ARBA" id="ARBA00006360"/>
    </source>
</evidence>
<evidence type="ECO:0000256" key="2">
    <source>
        <dbReference type="ARBA" id="ARBA00012417"/>
    </source>
</evidence>
<dbReference type="InterPro" id="IPR027417">
    <property type="entry name" value="P-loop_NTPase"/>
</dbReference>
<dbReference type="Proteomes" id="UP000033166">
    <property type="component" value="Chromosome I"/>
</dbReference>
<comment type="catalytic activity">
    <reaction evidence="8">
        <text>DNA(n) + a 2'-deoxyribonucleoside 5'-triphosphate = DNA(n+1) + diphosphate</text>
        <dbReference type="Rhea" id="RHEA:22508"/>
        <dbReference type="Rhea" id="RHEA-COMP:17339"/>
        <dbReference type="Rhea" id="RHEA-COMP:17340"/>
        <dbReference type="ChEBI" id="CHEBI:33019"/>
        <dbReference type="ChEBI" id="CHEBI:61560"/>
        <dbReference type="ChEBI" id="CHEBI:173112"/>
        <dbReference type="EC" id="2.7.7.7"/>
    </reaction>
</comment>
<keyword evidence="7" id="KW-0548">Nucleotidyltransferase</keyword>
<dbReference type="EC" id="2.7.7.7" evidence="2"/>
<organism evidence="11 12">
    <name type="scientific">Pseudolactococcus piscium MKFS47</name>
    <dbReference type="NCBI Taxonomy" id="297352"/>
    <lineage>
        <taxon>Bacteria</taxon>
        <taxon>Bacillati</taxon>
        <taxon>Bacillota</taxon>
        <taxon>Bacilli</taxon>
        <taxon>Lactobacillales</taxon>
        <taxon>Streptococcaceae</taxon>
        <taxon>Pseudolactococcus</taxon>
    </lineage>
</organism>
<dbReference type="Pfam" id="PF22608">
    <property type="entry name" value="DNAX_ATPase_lid"/>
    <property type="match status" value="1"/>
</dbReference>
<dbReference type="RefSeq" id="WP_047914828.1">
    <property type="nucleotide sequence ID" value="NZ_LN774769.1"/>
</dbReference>
<dbReference type="GO" id="GO:0003887">
    <property type="term" value="F:DNA-directed DNA polymerase activity"/>
    <property type="evidence" value="ECO:0007669"/>
    <property type="project" value="UniProtKB-KW"/>
</dbReference>
<dbReference type="EMBL" id="LN774769">
    <property type="protein sequence ID" value="CEN27567.1"/>
    <property type="molecule type" value="Genomic_DNA"/>
</dbReference>
<dbReference type="STRING" id="1364.LP2241_10356"/>
<proteinExistence type="inferred from homology"/>
<dbReference type="SUPFAM" id="SSF52540">
    <property type="entry name" value="P-loop containing nucleoside triphosphate hydrolases"/>
    <property type="match status" value="1"/>
</dbReference>
<dbReference type="PANTHER" id="PTHR11669">
    <property type="entry name" value="REPLICATION FACTOR C / DNA POLYMERASE III GAMMA-TAU SUBUNIT"/>
    <property type="match status" value="1"/>
</dbReference>
<keyword evidence="5" id="KW-0862">Zinc</keyword>
<reference evidence="12" key="1">
    <citation type="submission" date="2015-01" db="EMBL/GenBank/DDBJ databases">
        <authorList>
            <person name="Andreevskaya M."/>
        </authorList>
    </citation>
    <scope>NUCLEOTIDE SEQUENCE [LARGE SCALE GENOMIC DNA]</scope>
    <source>
        <strain evidence="12">MKFS47</strain>
    </source>
</reference>
<dbReference type="Pfam" id="PF13177">
    <property type="entry name" value="DNA_pol3_delta2"/>
    <property type="match status" value="1"/>
</dbReference>
<evidence type="ECO:0000313" key="12">
    <source>
        <dbReference type="Proteomes" id="UP000033166"/>
    </source>
</evidence>
<evidence type="ECO:0000256" key="7">
    <source>
        <dbReference type="ARBA" id="ARBA00022932"/>
    </source>
</evidence>
<keyword evidence="3" id="KW-0479">Metal-binding</keyword>
<evidence type="ECO:0000256" key="5">
    <source>
        <dbReference type="ARBA" id="ARBA00022833"/>
    </source>
</evidence>
<name>A0A0D6DUG9_9LACT</name>
<dbReference type="GO" id="GO:0006261">
    <property type="term" value="P:DNA-templated DNA replication"/>
    <property type="evidence" value="ECO:0007669"/>
    <property type="project" value="TreeGrafter"/>
</dbReference>
<dbReference type="FunFam" id="3.40.50.300:FF:000014">
    <property type="entry name" value="DNA polymerase III subunit gamma/tau"/>
    <property type="match status" value="1"/>
</dbReference>
<keyword evidence="7" id="KW-0239">DNA-directed DNA polymerase</keyword>
<dbReference type="InterPro" id="IPR050238">
    <property type="entry name" value="DNA_Rep/Repair_Clamp_Loader"/>
</dbReference>
<dbReference type="InterPro" id="IPR008921">
    <property type="entry name" value="DNA_pol3_clamp-load_cplx_C"/>
</dbReference>
<evidence type="ECO:0000256" key="4">
    <source>
        <dbReference type="ARBA" id="ARBA00022741"/>
    </source>
</evidence>
<keyword evidence="7" id="KW-0808">Transferase</keyword>
<dbReference type="AlphaFoldDB" id="A0A0D6DUG9"/>
<sequence>MSYQALYRKYRSQRFDDMVGQEVVSKTLKNAIITNQISHAYLFSGPRGTGKTSAAKIFAKAINCPNQVAGEPCNHCEICQGVTNGSLEDVIELDAASNNGVDEIREIRDKSTYAPSRATYKVYIIDEVHMLTTGAFNALLKTLEEPTENVVFVLATTEIQKIPATILSRVQRFAFRAITSVDISQHLADILTQEAVTFETDAIDLIATAADGGMRDALSTLDQALSFSENGLTLDVALLVTGAISNQALAAYIMAISEEKVEDALAQLDQIFGDGKNMIRFTEDLMGHFRDMLLADQATLPVAKVQIFNWIDIATQTLQTLKQTTQEKIAADVMTMRLSESLKTADYTTVIADLQAQVADLSRKLASGEFTTTTTPVQAVTEKKVTAKSSASYFSKDFVFKALSQATNEARTAIQGAWEEVINSFDSGFGKSMLQSTSAVAASREFVVVTFESEFIAQKAVQNEELKVQFGNYMSNIVGFAPEIIALTSDDWLAIRTEYAAMQKTKKTDSDAPSDTDQEQDVTKKESDNPIIDQAQALFGDVVEIIAD</sequence>
<dbReference type="CDD" id="cd00009">
    <property type="entry name" value="AAA"/>
    <property type="match status" value="1"/>
</dbReference>
<dbReference type="NCBIfam" id="TIGR02397">
    <property type="entry name" value="dnaX_nterm"/>
    <property type="match status" value="1"/>
</dbReference>
<dbReference type="GO" id="GO:0005524">
    <property type="term" value="F:ATP binding"/>
    <property type="evidence" value="ECO:0007669"/>
    <property type="project" value="UniProtKB-KW"/>
</dbReference>
<gene>
    <name evidence="11" type="ORF">LACPI_0367</name>
</gene>
<dbReference type="HOGENOM" id="CLU_006229_0_3_9"/>
<dbReference type="NCBIfam" id="NF004046">
    <property type="entry name" value="PRK05563.1"/>
    <property type="match status" value="1"/>
</dbReference>
<dbReference type="CDD" id="cd18137">
    <property type="entry name" value="HLD_clamp_pol_III_gamma_tau"/>
    <property type="match status" value="1"/>
</dbReference>
<evidence type="ECO:0000313" key="11">
    <source>
        <dbReference type="EMBL" id="CEN27567.1"/>
    </source>
</evidence>
<keyword evidence="4" id="KW-0547">Nucleotide-binding</keyword>
<dbReference type="SMART" id="SM00382">
    <property type="entry name" value="AAA"/>
    <property type="match status" value="1"/>
</dbReference>
<dbReference type="PRINTS" id="PR00300">
    <property type="entry name" value="CLPPROTEASEA"/>
</dbReference>
<dbReference type="InterPro" id="IPR001270">
    <property type="entry name" value="ClpA/B"/>
</dbReference>
<evidence type="ECO:0000259" key="10">
    <source>
        <dbReference type="SMART" id="SM00382"/>
    </source>
</evidence>
<evidence type="ECO:0000256" key="6">
    <source>
        <dbReference type="ARBA" id="ARBA00022840"/>
    </source>
</evidence>
<dbReference type="InterPro" id="IPR003593">
    <property type="entry name" value="AAA+_ATPase"/>
</dbReference>
<evidence type="ECO:0000256" key="3">
    <source>
        <dbReference type="ARBA" id="ARBA00022723"/>
    </source>
</evidence>
<dbReference type="GO" id="GO:0003677">
    <property type="term" value="F:DNA binding"/>
    <property type="evidence" value="ECO:0007669"/>
    <property type="project" value="InterPro"/>
</dbReference>
<dbReference type="InterPro" id="IPR045085">
    <property type="entry name" value="HLD_clamp_pol_III_gamma_tau"/>
</dbReference>
<comment type="similarity">
    <text evidence="1">Belongs to the DnaX/STICHEL family.</text>
</comment>
<feature type="domain" description="AAA+ ATPase" evidence="10">
    <location>
        <begin position="37"/>
        <end position="184"/>
    </location>
</feature>
<evidence type="ECO:0000256" key="9">
    <source>
        <dbReference type="SAM" id="MobiDB-lite"/>
    </source>
</evidence>
<dbReference type="InterPro" id="IPR012763">
    <property type="entry name" value="DNA_pol_III_sug/sutau_N"/>
</dbReference>
<feature type="region of interest" description="Disordered" evidence="9">
    <location>
        <begin position="504"/>
        <end position="530"/>
    </location>
</feature>
<dbReference type="Gene3D" id="1.10.8.60">
    <property type="match status" value="1"/>
</dbReference>